<evidence type="ECO:0000313" key="9">
    <source>
        <dbReference type="Proteomes" id="UP000515472"/>
    </source>
</evidence>
<keyword evidence="4" id="KW-0949">S-adenosyl-L-methionine</keyword>
<name>A0A6S6M3D3_9BACT</name>
<dbReference type="EMBL" id="AP023213">
    <property type="protein sequence ID" value="BCG47909.1"/>
    <property type="molecule type" value="Genomic_DNA"/>
</dbReference>
<dbReference type="EC" id="2.1.1.72" evidence="1"/>
<feature type="region of interest" description="Disordered" evidence="6">
    <location>
        <begin position="485"/>
        <end position="506"/>
    </location>
</feature>
<dbReference type="InterPro" id="IPR050953">
    <property type="entry name" value="N4_N6_ade-DNA_methylase"/>
</dbReference>
<evidence type="ECO:0000313" key="8">
    <source>
        <dbReference type="EMBL" id="BCG47909.1"/>
    </source>
</evidence>
<dbReference type="Gene3D" id="3.40.50.150">
    <property type="entry name" value="Vaccinia Virus protein VP39"/>
    <property type="match status" value="2"/>
</dbReference>
<dbReference type="PROSITE" id="PS00092">
    <property type="entry name" value="N6_MTASE"/>
    <property type="match status" value="1"/>
</dbReference>
<comment type="catalytic activity">
    <reaction evidence="5">
        <text>a 2'-deoxyadenosine in DNA + S-adenosyl-L-methionine = an N(6)-methyl-2'-deoxyadenosine in DNA + S-adenosyl-L-homocysteine + H(+)</text>
        <dbReference type="Rhea" id="RHEA:15197"/>
        <dbReference type="Rhea" id="RHEA-COMP:12418"/>
        <dbReference type="Rhea" id="RHEA-COMP:12419"/>
        <dbReference type="ChEBI" id="CHEBI:15378"/>
        <dbReference type="ChEBI" id="CHEBI:57856"/>
        <dbReference type="ChEBI" id="CHEBI:59789"/>
        <dbReference type="ChEBI" id="CHEBI:90615"/>
        <dbReference type="ChEBI" id="CHEBI:90616"/>
        <dbReference type="EC" id="2.1.1.72"/>
    </reaction>
</comment>
<gene>
    <name evidence="8" type="ORF">GEOBRER4_n2758</name>
</gene>
<sequence length="1652" mass="189012">MASQDSNEKFDVFAGIVNENEFYSHHFLAHVFQSRIKDWLDSRGEEQTPAQQLSSCAAGFFRQRVDYPAGGTFTEQLQWHRDLHQPLLKALGFTIDPIEYEWRDDEPIPLWCRVGRNQIVPDLVVVPVFNPDQWTDQEDRAVDILDVTLAPQHFRIAELPVAYASKKAKGLKSWADLLSDSIFAAAQPPRFVFMIGQQEWLLIDRFKWPANRFLRFNLDEILGQKQPGTLNACYSLLHRQALCPDEGEGLLDTLDAESHKHDAGVSENLKYALREAIEQLGNEAARQLIEQHGFSYSGTVKPLDAGQLSTECVRLVYRLIFMFYIEARPELGYVPINKSDVYAQGYSLESLRDLTLVDLHTTEAQNGGFFDKSLRKLFTLVAQGTTNDHGELHATVNAFELAPLDSKLFDPTSTPLLNRVVFPNYLWQSVLRGLSFAKDPKTKRTRRVSYQALSINQLGAVYESLLSYRGFFAAEDLYEVMPAPKKEKAATEDDEDADGEEETQEEFGGTTDLLANGWFVTKNEIGDYQNNEKVTFTNSEGRQQLRVYPKGTFIYRLAGRDRQKSASYYTPQVLTQSLVKYALKELLVDKSADDILKLRVLEPAMGSAAFLNEAVNQLAEAYLTRKQEELKRRIPHDQYAQELQKVRMRIADANVFGVDLNPIATELAEVSLWLNAIYGETDAQGRPKPAYVPWFGYQLFNGNSLVGARSQVFAPAQLQERNKVKAPDAVPRRVTPGEPRQPNEIYHFLLPDEGMCDYSNKAVKEYYEAELQQLKSWKKDFIKPLNETERKRLHQLSSKIDALWKQHSTQLAKDRDTTEDLLPVWPDQTEGAVTSRSAKEETRKAGMLNEDGDIATPYRRLKLVMDYWCALWFWPLDQVSSLPSRAQWLMEIGAILEGNILEVEQQREMDFSSTPARVEKQFLIPEKQGSLFGALPGEQMALSVENPQKTLHDRYGELRIKRLREHFPRIRAVEALASRHKYFHWELAFADIFYKYGGFDLILGNPPWLKVEWEEKGILGEADPKIAIRKMSASDLAKSRNALFERRPEMLAPWLAEFCEQGGIQTFLNAIQNYPLLKGVQTNLYKCFVPQAWMLSNASGVTGLIHEESVYDDPAAYLLRSKLYKRLRYHFQFLNEVKLFSDVDSHKRYSLNVYGAIKSDLCFDSISFLVHPKTIDDCYSCLTDELVAVRDENGKWNLKGAKGRIINVDRHKLRSFGEIFGDTTSTLDSYRLPSVYWDSFSTTLGKFISQPGHVDTLEGKFQIFEMYHETNAGKKNIIKSHISTPHEASDVIFSGSHIGIANPYYQTSRSTGGSKMAFDVIDLCDISDDYLPRTKFNRIKVADDPFVGLVEWDESNCTDHPRFITKYQISSSMERGFIGALIPEKFSHLQTLVSLVFKEKEALLAFTCCSVSLPYHFFSKACGLPTFRSLSKSLRWPNKLPAGTIVRLLALNCLAKYFKNLWQDNWRESFKRQRWSSDSPLLNSDFFSNLTAEWQRHCALRSDYARRQALVEIDVLVSQVLGLTLEELLTIYRVQFPVMRQYEADTWYDQTGRIVFTPSKGMGLPRKAQKNDLKAGISYGIESPIRSEQGIALGWEDIRDLPAGCIVRKTFPDDTLPDGPVQRTIEYHAPFVRTDREDDYRRAWDFFKTEGK</sequence>
<reference evidence="8 9" key="1">
    <citation type="submission" date="2020-06" db="EMBL/GenBank/DDBJ databases">
        <title>Interaction of electrochemicaly active bacteria, Geobacter bremensis R4 on different carbon anode.</title>
        <authorList>
            <person name="Meng L."/>
            <person name="Yoshida N."/>
        </authorList>
    </citation>
    <scope>NUCLEOTIDE SEQUENCE [LARGE SCALE GENOMIC DNA]</scope>
    <source>
        <strain evidence="8 9">R4</strain>
    </source>
</reference>
<evidence type="ECO:0000259" key="7">
    <source>
        <dbReference type="Pfam" id="PF07669"/>
    </source>
</evidence>
<keyword evidence="9" id="KW-1185">Reference proteome</keyword>
<dbReference type="GO" id="GO:0003676">
    <property type="term" value="F:nucleic acid binding"/>
    <property type="evidence" value="ECO:0007669"/>
    <property type="project" value="InterPro"/>
</dbReference>
<dbReference type="KEGG" id="gbn:GEOBRER4_26590"/>
<keyword evidence="2 8" id="KW-0489">Methyltransferase</keyword>
<dbReference type="InterPro" id="IPR011639">
    <property type="entry name" value="MethylTrfase_TaqI-like_dom"/>
</dbReference>
<evidence type="ECO:0000256" key="5">
    <source>
        <dbReference type="ARBA" id="ARBA00047942"/>
    </source>
</evidence>
<organism evidence="8 9">
    <name type="scientific">Citrifermentans bremense</name>
    <dbReference type="NCBI Taxonomy" id="60035"/>
    <lineage>
        <taxon>Bacteria</taxon>
        <taxon>Pseudomonadati</taxon>
        <taxon>Thermodesulfobacteriota</taxon>
        <taxon>Desulfuromonadia</taxon>
        <taxon>Geobacterales</taxon>
        <taxon>Geobacteraceae</taxon>
        <taxon>Citrifermentans</taxon>
    </lineage>
</organism>
<proteinExistence type="predicted"/>
<protein>
    <recommendedName>
        <fullName evidence="1">site-specific DNA-methyltransferase (adenine-specific)</fullName>
        <ecNumber evidence="1">2.1.1.72</ecNumber>
    </recommendedName>
</protein>
<dbReference type="SUPFAM" id="SSF53335">
    <property type="entry name" value="S-adenosyl-L-methionine-dependent methyltransferases"/>
    <property type="match status" value="1"/>
</dbReference>
<dbReference type="Proteomes" id="UP000515472">
    <property type="component" value="Chromosome"/>
</dbReference>
<dbReference type="PANTHER" id="PTHR33841">
    <property type="entry name" value="DNA METHYLTRANSFERASE YEEA-RELATED"/>
    <property type="match status" value="1"/>
</dbReference>
<evidence type="ECO:0000256" key="6">
    <source>
        <dbReference type="SAM" id="MobiDB-lite"/>
    </source>
</evidence>
<evidence type="ECO:0000256" key="2">
    <source>
        <dbReference type="ARBA" id="ARBA00022603"/>
    </source>
</evidence>
<dbReference type="GO" id="GO:0009007">
    <property type="term" value="F:site-specific DNA-methyltransferase (adenine-specific) activity"/>
    <property type="evidence" value="ECO:0007669"/>
    <property type="project" value="UniProtKB-EC"/>
</dbReference>
<dbReference type="InterPro" id="IPR029063">
    <property type="entry name" value="SAM-dependent_MTases_sf"/>
</dbReference>
<dbReference type="Pfam" id="PF07669">
    <property type="entry name" value="Eco57I"/>
    <property type="match status" value="1"/>
</dbReference>
<evidence type="ECO:0000256" key="1">
    <source>
        <dbReference type="ARBA" id="ARBA00011900"/>
    </source>
</evidence>
<evidence type="ECO:0000256" key="4">
    <source>
        <dbReference type="ARBA" id="ARBA00022691"/>
    </source>
</evidence>
<accession>A0A6S6M3D3</accession>
<dbReference type="RefSeq" id="WP_185242732.1">
    <property type="nucleotide sequence ID" value="NZ_AP023213.1"/>
</dbReference>
<feature type="domain" description="Type II methyltransferase M.TaqI-like" evidence="7">
    <location>
        <begin position="956"/>
        <end position="1014"/>
    </location>
</feature>
<dbReference type="PANTHER" id="PTHR33841:SF1">
    <property type="entry name" value="DNA METHYLTRANSFERASE A"/>
    <property type="match status" value="1"/>
</dbReference>
<evidence type="ECO:0000256" key="3">
    <source>
        <dbReference type="ARBA" id="ARBA00022679"/>
    </source>
</evidence>
<dbReference type="InterPro" id="IPR002052">
    <property type="entry name" value="DNA_methylase_N6_adenine_CS"/>
</dbReference>
<keyword evidence="3" id="KW-0808">Transferase</keyword>
<dbReference type="GO" id="GO:0032259">
    <property type="term" value="P:methylation"/>
    <property type="evidence" value="ECO:0007669"/>
    <property type="project" value="UniProtKB-KW"/>
</dbReference>
<dbReference type="REBASE" id="472885">
    <property type="entry name" value="GbrR4ORF2758P"/>
</dbReference>
<dbReference type="GO" id="GO:0006304">
    <property type="term" value="P:DNA modification"/>
    <property type="evidence" value="ECO:0007669"/>
    <property type="project" value="InterPro"/>
</dbReference>
<feature type="compositionally biased region" description="Acidic residues" evidence="6">
    <location>
        <begin position="492"/>
        <end position="505"/>
    </location>
</feature>